<proteinExistence type="predicted"/>
<organism evidence="1 2">
    <name type="scientific">Bradyrhizobium manausense</name>
    <dbReference type="NCBI Taxonomy" id="989370"/>
    <lineage>
        <taxon>Bacteria</taxon>
        <taxon>Pseudomonadati</taxon>
        <taxon>Pseudomonadota</taxon>
        <taxon>Alphaproteobacteria</taxon>
        <taxon>Hyphomicrobiales</taxon>
        <taxon>Nitrobacteraceae</taxon>
        <taxon>Bradyrhizobium</taxon>
    </lineage>
</organism>
<comment type="caution">
    <text evidence="1">The sequence shown here is derived from an EMBL/GenBank/DDBJ whole genome shotgun (WGS) entry which is preliminary data.</text>
</comment>
<protein>
    <submittedName>
        <fullName evidence="1">Uncharacterized protein</fullName>
    </submittedName>
</protein>
<dbReference type="STRING" id="989370.AOQ71_07470"/>
<evidence type="ECO:0000313" key="1">
    <source>
        <dbReference type="EMBL" id="KRQ15873.1"/>
    </source>
</evidence>
<accession>A0A0R3E105</accession>
<keyword evidence="2" id="KW-1185">Reference proteome</keyword>
<dbReference type="EMBL" id="LJYG01000033">
    <property type="protein sequence ID" value="KRQ15873.1"/>
    <property type="molecule type" value="Genomic_DNA"/>
</dbReference>
<name>A0A0R3E105_9BRAD</name>
<dbReference type="AlphaFoldDB" id="A0A0R3E105"/>
<gene>
    <name evidence="1" type="ORF">AOQ71_07470</name>
</gene>
<sequence length="76" mass="8380">MGLASSCAHGGTSAAGSFIQTLTMVDVATGWTELPAVADAGRFARRRGDQPRQKLDYFWQHHLGNYLKYMTEQYAA</sequence>
<evidence type="ECO:0000313" key="2">
    <source>
        <dbReference type="Proteomes" id="UP000051936"/>
    </source>
</evidence>
<dbReference type="RefSeq" id="WP_057743850.1">
    <property type="nucleotide sequence ID" value="NZ_LJYG01000033.1"/>
</dbReference>
<dbReference type="Proteomes" id="UP000051936">
    <property type="component" value="Unassembled WGS sequence"/>
</dbReference>
<reference evidence="1 2" key="1">
    <citation type="submission" date="2015-09" db="EMBL/GenBank/DDBJ databases">
        <title>Draft Genome Sequence of Bradyrhizobium manausense Strain BR 3351T, a Novel Symbiotic Nitrogen-Fixing Alphaproteobacterium Isolated from Brazilian Amazon Rain Forest.</title>
        <authorList>
            <person name="De Araujo J.L."/>
            <person name="Zilli J.E."/>
        </authorList>
    </citation>
    <scope>NUCLEOTIDE SEQUENCE [LARGE SCALE GENOMIC DNA]</scope>
    <source>
        <strain evidence="1 2">BR3351</strain>
    </source>
</reference>